<name>A0ABP6QP27_9ACTN</name>
<feature type="chain" id="PRO_5045868492" description="Secreted protein" evidence="1">
    <location>
        <begin position="28"/>
        <end position="240"/>
    </location>
</feature>
<accession>A0ABP6QP27</accession>
<sequence>MKHLLRKAAVGAAAAAAVLGFAAPASAENAYTPSEADFASCPAKPAGAQSWTCYVSTVLDGTIDIKTVRVKVDSPLQLVTAQGTLADGSTVAKLGGLTGGDLTIQTPLPGTPLYIQDLTGTKVHIAATGKVTPGTTMPKEIGVKFRFVHPFVSGNCWSGTDADPILLKPQISLALPWVQGNVPMLRVWTNDNSFALPKTSGCGLIPGGLIDLIVNDRFKLPNAAGDNKASWTWVVRHKTF</sequence>
<reference evidence="3" key="1">
    <citation type="journal article" date="2019" name="Int. J. Syst. Evol. Microbiol.">
        <title>The Global Catalogue of Microorganisms (GCM) 10K type strain sequencing project: providing services to taxonomists for standard genome sequencing and annotation.</title>
        <authorList>
            <consortium name="The Broad Institute Genomics Platform"/>
            <consortium name="The Broad Institute Genome Sequencing Center for Infectious Disease"/>
            <person name="Wu L."/>
            <person name="Ma J."/>
        </authorList>
    </citation>
    <scope>NUCLEOTIDE SEQUENCE [LARGE SCALE GENOMIC DNA]</scope>
    <source>
        <strain evidence="3">JCM 9377</strain>
    </source>
</reference>
<dbReference type="Proteomes" id="UP001501237">
    <property type="component" value="Unassembled WGS sequence"/>
</dbReference>
<dbReference type="EMBL" id="BAAAUV010000031">
    <property type="protein sequence ID" value="GAA3236985.1"/>
    <property type="molecule type" value="Genomic_DNA"/>
</dbReference>
<evidence type="ECO:0000313" key="2">
    <source>
        <dbReference type="EMBL" id="GAA3236985.1"/>
    </source>
</evidence>
<keyword evidence="3" id="KW-1185">Reference proteome</keyword>
<feature type="signal peptide" evidence="1">
    <location>
        <begin position="1"/>
        <end position="27"/>
    </location>
</feature>
<organism evidence="2 3">
    <name type="scientific">Actinocorallia longicatena</name>
    <dbReference type="NCBI Taxonomy" id="111803"/>
    <lineage>
        <taxon>Bacteria</taxon>
        <taxon>Bacillati</taxon>
        <taxon>Actinomycetota</taxon>
        <taxon>Actinomycetes</taxon>
        <taxon>Streptosporangiales</taxon>
        <taxon>Thermomonosporaceae</taxon>
        <taxon>Actinocorallia</taxon>
    </lineage>
</organism>
<proteinExistence type="predicted"/>
<keyword evidence="1" id="KW-0732">Signal</keyword>
<gene>
    <name evidence="2" type="ORF">GCM10010468_71540</name>
</gene>
<comment type="caution">
    <text evidence="2">The sequence shown here is derived from an EMBL/GenBank/DDBJ whole genome shotgun (WGS) entry which is preliminary data.</text>
</comment>
<dbReference type="RefSeq" id="WP_344837533.1">
    <property type="nucleotide sequence ID" value="NZ_BAAAUV010000031.1"/>
</dbReference>
<evidence type="ECO:0000256" key="1">
    <source>
        <dbReference type="SAM" id="SignalP"/>
    </source>
</evidence>
<evidence type="ECO:0000313" key="3">
    <source>
        <dbReference type="Proteomes" id="UP001501237"/>
    </source>
</evidence>
<evidence type="ECO:0008006" key="4">
    <source>
        <dbReference type="Google" id="ProtNLM"/>
    </source>
</evidence>
<protein>
    <recommendedName>
        <fullName evidence="4">Secreted protein</fullName>
    </recommendedName>
</protein>